<dbReference type="Pfam" id="PF21379">
    <property type="entry name" value="Gp6-like_1st"/>
    <property type="match status" value="1"/>
</dbReference>
<organism evidence="2 3">
    <name type="scientific">Synechococcus phage S-SRM01</name>
    <dbReference type="NCBI Taxonomy" id="2781608"/>
    <lineage>
        <taxon>Viruses</taxon>
        <taxon>Duplodnaviria</taxon>
        <taxon>Heunggongvirae</taxon>
        <taxon>Uroviricota</taxon>
        <taxon>Caudoviricetes</taxon>
        <taxon>Pantevenvirales</taxon>
        <taxon>Kyanoviridae</taxon>
        <taxon>Serangoonvirus</taxon>
        <taxon>Serangoonvirus essarone</taxon>
    </lineage>
</organism>
<sequence length="653" mass="72106">MPFTQFTNLDFDQIKTSIKDYLRANSTFTDFDFEGSNFSVLIDTLAYNTYITAFNSNMVVNESFLDSATVRENVVSLARNIGYVPYSRNAASAIVSFSITVDPDQILQDGTPVYTSSVTLQAGLVCTGLVKGSSYVFSIPQSVTVPVVNGVASFDNITIREGTFLTKKFTVDASLDQKFVLDNPFIDTSSIRVYVKGVSDSGLGSLYSLVDNIFNVNSNSEIFLVQEVQDEKYQLLFGDGIFGKKLENSSIITANYIVTSGKDGNGADSFTFAGSFKDADDRNVIPTNTITVTTNQSAQNGSDIETIDSIRYFAPRLYSSQYRAVTASDYETIIKSKIYGNAESVSVVGGEELNPPEYGSVSISIKPKNGTFVSDFDKEQILSKLTQYSVSGIRPKIVDLKILYVEIESYVYYNYNQVGSVSDLKTRITNSLNKYSQSVDLNKFGGRFKYSKLLQVIDNTDTAITSNITRVRIRRDLKALINRSAQYEICFGNRFHINEKYNKIGYNIKSTGFKILNESDTVYLTDTPNTDGKTGVISIVKPIQTSAGINTTSLEPFVVVESAGVVNYENGEITLNTITITSTEMENDLIEIQAYPESNDVIGLKDLYVSFDVSKSQINMVKDTIASGEDISGVVFTKNSYRSSYSNGKLMRS</sequence>
<keyword evidence="3" id="KW-1185">Reference proteome</keyword>
<reference evidence="2" key="1">
    <citation type="submission" date="2020-09" db="EMBL/GenBank/DDBJ databases">
        <authorList>
            <person name="Zhang D."/>
            <person name="Hatherill J.R."/>
            <person name="Ramirez J.F."/>
            <person name="Edinger B."/>
            <person name="Balarin R."/>
            <person name="Sullivan A."/>
            <person name="Humpal K.M."/>
            <person name="Guseva A."/>
            <person name="Butela K.A."/>
            <person name="Garlena R.A."/>
            <person name="Russell D.A."/>
            <person name="Pope W.H."/>
            <person name="Jacobs-Sera D."/>
            <person name="Hatfull G.F."/>
        </authorList>
    </citation>
    <scope>NUCLEOTIDE SEQUENCE</scope>
</reference>
<dbReference type="RefSeq" id="YP_010670168.1">
    <property type="nucleotide sequence ID" value="NC_070963.1"/>
</dbReference>
<dbReference type="KEGG" id="vg:77946363"/>
<accession>A0A879R3M4</accession>
<dbReference type="GeneID" id="77946363"/>
<evidence type="ECO:0000313" key="2">
    <source>
        <dbReference type="EMBL" id="QPX48158.1"/>
    </source>
</evidence>
<evidence type="ECO:0000313" key="3">
    <source>
        <dbReference type="Proteomes" id="UP000664915"/>
    </source>
</evidence>
<name>A0A879R3M4_9CAUD</name>
<dbReference type="Proteomes" id="UP000664915">
    <property type="component" value="Segment"/>
</dbReference>
<evidence type="ECO:0000259" key="1">
    <source>
        <dbReference type="Pfam" id="PF21379"/>
    </source>
</evidence>
<feature type="domain" description="Baseplate wedge protein gp6-like N-terminal helical" evidence="1">
    <location>
        <begin position="11"/>
        <end position="83"/>
    </location>
</feature>
<dbReference type="Gene3D" id="3.30.300.200">
    <property type="match status" value="1"/>
</dbReference>
<protein>
    <submittedName>
        <fullName evidence="2">Baseplate wedge subunit</fullName>
    </submittedName>
</protein>
<dbReference type="InterPro" id="IPR049026">
    <property type="entry name" value="Gp6-like_N"/>
</dbReference>
<dbReference type="EMBL" id="MW015081">
    <property type="protein sequence ID" value="QPX48158.1"/>
    <property type="molecule type" value="Genomic_DNA"/>
</dbReference>
<proteinExistence type="predicted"/>